<accession>W9WKI3</accession>
<dbReference type="SUPFAM" id="SSF54236">
    <property type="entry name" value="Ubiquitin-like"/>
    <property type="match status" value="1"/>
</dbReference>
<dbReference type="RefSeq" id="XP_007753698.1">
    <property type="nucleotide sequence ID" value="XM_007755508.1"/>
</dbReference>
<dbReference type="EMBL" id="AMGW01000001">
    <property type="protein sequence ID" value="EXJ65131.1"/>
    <property type="molecule type" value="Genomic_DNA"/>
</dbReference>
<organism evidence="3 4">
    <name type="scientific">Cladophialophora yegresii CBS 114405</name>
    <dbReference type="NCBI Taxonomy" id="1182544"/>
    <lineage>
        <taxon>Eukaryota</taxon>
        <taxon>Fungi</taxon>
        <taxon>Dikarya</taxon>
        <taxon>Ascomycota</taxon>
        <taxon>Pezizomycotina</taxon>
        <taxon>Eurotiomycetes</taxon>
        <taxon>Chaetothyriomycetidae</taxon>
        <taxon>Chaetothyriales</taxon>
        <taxon>Herpotrichiellaceae</taxon>
        <taxon>Cladophialophora</taxon>
    </lineage>
</organism>
<dbReference type="Gene3D" id="3.10.20.90">
    <property type="entry name" value="Phosphatidylinositol 3-kinase Catalytic Subunit, Chain A, domain 1"/>
    <property type="match status" value="1"/>
</dbReference>
<dbReference type="Proteomes" id="UP000019473">
    <property type="component" value="Unassembled WGS sequence"/>
</dbReference>
<dbReference type="CDD" id="cd17039">
    <property type="entry name" value="Ubl_ubiquitin_like"/>
    <property type="match status" value="1"/>
</dbReference>
<keyword evidence="4" id="KW-1185">Reference proteome</keyword>
<dbReference type="GeneID" id="19176083"/>
<dbReference type="InterPro" id="IPR000626">
    <property type="entry name" value="Ubiquitin-like_dom"/>
</dbReference>
<dbReference type="AlphaFoldDB" id="W9WKI3"/>
<evidence type="ECO:0000313" key="4">
    <source>
        <dbReference type="Proteomes" id="UP000019473"/>
    </source>
</evidence>
<comment type="caution">
    <text evidence="3">The sequence shown here is derived from an EMBL/GenBank/DDBJ whole genome shotgun (WGS) entry which is preliminary data.</text>
</comment>
<evidence type="ECO:0000256" key="1">
    <source>
        <dbReference type="SAM" id="MobiDB-lite"/>
    </source>
</evidence>
<dbReference type="OrthoDB" id="428577at2759"/>
<gene>
    <name evidence="3" type="ORF">A1O7_01471</name>
</gene>
<proteinExistence type="predicted"/>
<dbReference type="PROSITE" id="PS50053">
    <property type="entry name" value="UBIQUITIN_2"/>
    <property type="match status" value="1"/>
</dbReference>
<name>W9WKI3_9EURO</name>
<feature type="compositionally biased region" description="Polar residues" evidence="1">
    <location>
        <begin position="310"/>
        <end position="321"/>
    </location>
</feature>
<evidence type="ECO:0000313" key="3">
    <source>
        <dbReference type="EMBL" id="EXJ65131.1"/>
    </source>
</evidence>
<reference evidence="3 4" key="1">
    <citation type="submission" date="2013-03" db="EMBL/GenBank/DDBJ databases">
        <title>The Genome Sequence of Cladophialophora yegresii CBS 114405.</title>
        <authorList>
            <consortium name="The Broad Institute Genomics Platform"/>
            <person name="Cuomo C."/>
            <person name="de Hoog S."/>
            <person name="Gorbushina A."/>
            <person name="Walker B."/>
            <person name="Young S.K."/>
            <person name="Zeng Q."/>
            <person name="Gargeya S."/>
            <person name="Fitzgerald M."/>
            <person name="Haas B."/>
            <person name="Abouelleil A."/>
            <person name="Allen A.W."/>
            <person name="Alvarado L."/>
            <person name="Arachchi H.M."/>
            <person name="Berlin A.M."/>
            <person name="Chapman S.B."/>
            <person name="Gainer-Dewar J."/>
            <person name="Goldberg J."/>
            <person name="Griggs A."/>
            <person name="Gujja S."/>
            <person name="Hansen M."/>
            <person name="Howarth C."/>
            <person name="Imamovic A."/>
            <person name="Ireland A."/>
            <person name="Larimer J."/>
            <person name="McCowan C."/>
            <person name="Murphy C."/>
            <person name="Pearson M."/>
            <person name="Poon T.W."/>
            <person name="Priest M."/>
            <person name="Roberts A."/>
            <person name="Saif S."/>
            <person name="Shea T."/>
            <person name="Sisk P."/>
            <person name="Sykes S."/>
            <person name="Wortman J."/>
            <person name="Nusbaum C."/>
            <person name="Birren B."/>
        </authorList>
    </citation>
    <scope>NUCLEOTIDE SEQUENCE [LARGE SCALE GENOMIC DNA]</scope>
    <source>
        <strain evidence="3 4">CBS 114405</strain>
    </source>
</reference>
<feature type="region of interest" description="Disordered" evidence="1">
    <location>
        <begin position="284"/>
        <end position="321"/>
    </location>
</feature>
<dbReference type="VEuPathDB" id="FungiDB:A1O7_01471"/>
<feature type="domain" description="Ubiquitin-like" evidence="2">
    <location>
        <begin position="134"/>
        <end position="189"/>
    </location>
</feature>
<sequence>MDAPHQSDLGKEVKSDVTLSLPNPQANKTLVVFYKPIVVSVDLTTCQTLEDVDKAVRSQPEFESYDAKVFSDIHYTRLADGTPFTCEELGLTGKDCSKTRFPALTITPRPPERFDVHIWHNCYGDLSCKFFRCTVNVSCEDTVAKLKELVEERTGFNAPFHKLHFPGWNLLPEDHLLAKGIREGFTVTLTADVALHFMVNTWWIRVLTSQNTPLYHVLQSFAKNDGRDLGNLLFQIRRHPSFGSEKKGSWLPDRNRLFGAEEAKGTIAENGFQEEDQIHVFELNKPPATKRGLEDSQETIQSPRKRTRAAASTTGLSEGAK</sequence>
<evidence type="ECO:0000259" key="2">
    <source>
        <dbReference type="PROSITE" id="PS50053"/>
    </source>
</evidence>
<protein>
    <recommendedName>
        <fullName evidence="2">Ubiquitin-like domain-containing protein</fullName>
    </recommendedName>
</protein>
<dbReference type="InterPro" id="IPR029071">
    <property type="entry name" value="Ubiquitin-like_domsf"/>
</dbReference>
<dbReference type="HOGENOM" id="CLU_866011_0_0_1"/>